<dbReference type="InterPro" id="IPR038109">
    <property type="entry name" value="DNA_bind_recomb_sf"/>
</dbReference>
<evidence type="ECO:0000259" key="5">
    <source>
        <dbReference type="PROSITE" id="PS51737"/>
    </source>
</evidence>
<dbReference type="InterPro" id="IPR011109">
    <property type="entry name" value="DNA_bind_recombinase_dom"/>
</dbReference>
<dbReference type="RefSeq" id="WP_126272526.1">
    <property type="nucleotide sequence ID" value="NZ_CP034463.1"/>
</dbReference>
<evidence type="ECO:0000313" key="7">
    <source>
        <dbReference type="Proteomes" id="UP000280197"/>
    </source>
</evidence>
<proteinExistence type="predicted"/>
<feature type="compositionally biased region" description="Basic and acidic residues" evidence="3">
    <location>
        <begin position="642"/>
        <end position="651"/>
    </location>
</feature>
<reference evidence="6 7" key="1">
    <citation type="submission" date="2018-12" db="EMBL/GenBank/DDBJ databases">
        <authorList>
            <person name="Li K."/>
        </authorList>
    </citation>
    <scope>NUCLEOTIDE SEQUENCE [LARGE SCALE GENOMIC DNA]</scope>
    <source>
        <strain evidence="7">CR22</strain>
    </source>
</reference>
<dbReference type="InterPro" id="IPR025827">
    <property type="entry name" value="Zn_ribbon_recom_dom"/>
</dbReference>
<evidence type="ECO:0008006" key="8">
    <source>
        <dbReference type="Google" id="ProtNLM"/>
    </source>
</evidence>
<evidence type="ECO:0000256" key="3">
    <source>
        <dbReference type="SAM" id="MobiDB-lite"/>
    </source>
</evidence>
<dbReference type="InterPro" id="IPR006119">
    <property type="entry name" value="Resolv_N"/>
</dbReference>
<protein>
    <recommendedName>
        <fullName evidence="8">Recombinase family protein</fullName>
    </recommendedName>
</protein>
<gene>
    <name evidence="6" type="ORF">EJC51_21135</name>
</gene>
<dbReference type="PANTHER" id="PTHR30461">
    <property type="entry name" value="DNA-INVERTASE FROM LAMBDOID PROPHAGE"/>
    <property type="match status" value="1"/>
</dbReference>
<dbReference type="EMBL" id="CP034463">
    <property type="protein sequence ID" value="AZP18374.1"/>
    <property type="molecule type" value="Genomic_DNA"/>
</dbReference>
<dbReference type="SMART" id="SM00857">
    <property type="entry name" value="Resolvase"/>
    <property type="match status" value="1"/>
</dbReference>
<feature type="domain" description="Recombinase" evidence="5">
    <location>
        <begin position="180"/>
        <end position="311"/>
    </location>
</feature>
<dbReference type="InterPro" id="IPR036162">
    <property type="entry name" value="Resolvase-like_N_sf"/>
</dbReference>
<dbReference type="GO" id="GO:0003677">
    <property type="term" value="F:DNA binding"/>
    <property type="evidence" value="ECO:0007669"/>
    <property type="project" value="UniProtKB-KW"/>
</dbReference>
<dbReference type="InterPro" id="IPR050639">
    <property type="entry name" value="SSR_resolvase"/>
</dbReference>
<dbReference type="Pfam" id="PF07508">
    <property type="entry name" value="Recombinase"/>
    <property type="match status" value="1"/>
</dbReference>
<keyword evidence="7" id="KW-1185">Reference proteome</keyword>
<dbReference type="Gene3D" id="3.40.50.1390">
    <property type="entry name" value="Resolvase, N-terminal catalytic domain"/>
    <property type="match status" value="1"/>
</dbReference>
<organism evidence="6 7">
    <name type="scientific">Streptomyces aquilus</name>
    <dbReference type="NCBI Taxonomy" id="2548456"/>
    <lineage>
        <taxon>Bacteria</taxon>
        <taxon>Bacillati</taxon>
        <taxon>Actinomycetota</taxon>
        <taxon>Actinomycetes</taxon>
        <taxon>Kitasatosporales</taxon>
        <taxon>Streptomycetaceae</taxon>
        <taxon>Streptomyces</taxon>
    </lineage>
</organism>
<dbReference type="Proteomes" id="UP000280197">
    <property type="component" value="Chromosome"/>
</dbReference>
<dbReference type="GO" id="GO:0000150">
    <property type="term" value="F:DNA strand exchange activity"/>
    <property type="evidence" value="ECO:0007669"/>
    <property type="project" value="InterPro"/>
</dbReference>
<dbReference type="PROSITE" id="PS51737">
    <property type="entry name" value="RECOMBINASE_DNA_BIND"/>
    <property type="match status" value="1"/>
</dbReference>
<keyword evidence="1" id="KW-0238">DNA-binding</keyword>
<feature type="domain" description="Resolvase/invertase-type recombinase catalytic" evidence="4">
    <location>
        <begin position="23"/>
        <end position="172"/>
    </location>
</feature>
<dbReference type="SUPFAM" id="SSF53041">
    <property type="entry name" value="Resolvase-like"/>
    <property type="match status" value="1"/>
</dbReference>
<feature type="region of interest" description="Disordered" evidence="3">
    <location>
        <begin position="264"/>
        <end position="285"/>
    </location>
</feature>
<dbReference type="KEGG" id="saqu:EJC51_21135"/>
<sequence>MFNAIAMPMSGGGNGPGSVGSVRAALMLRVSTQEQARGYGLDVQERAGRAYVANRPGWSLAPDLIFRDEGVSGATVDRPGMRRLEEAARQGLIDVIVVDRFDRIGRTGRAFWAWIWAMEDLGVSFASVTQDIDTTTEFGRRQLQFHASSAEAEWNLIRERTQGGRQCRALEGGWVGGPPPWGYTIEQSGRRGSTLIVNDREADVVRAAVTLIVEGKKNVSQAASELNERGMFTRSGRPWTASNLHRRLRSSALLQGEVVFRNPAGSGKNGTRLDEEGAPLHGDSVTIPVPRILSTERAEALVAAMRETGHASHAASGDYPLSGRILGACGYRYVGAYRKSDDTRYYRCGGGNNGKGKTTNCSDPYLAADEVEAVVWREVVTLLRGLDGCGSLPEPGRRARPEDTDKQRERVARFEELLHEKKEAAARAATALAAVPGLHQTVKDTVVRQLAEDVRSMSDLLTQAREVLAEQSQAEPDLSMVMGRTLQNPTRSEMGGVVSFLNITVKPLARVRKRSGVKCKVTEWHVRTGTPVPAEVPEQAWPAVEELMVAYFGRRRFARGTPDVRTQVNGILHRLRTGCLWDELPARYGPWAPAKDRQNSWFKKGFWPVLMNHLNSRGVSSPVRREPLVPPLHVTAGVTPKPAERDSPSPL</sequence>
<evidence type="ECO:0000256" key="2">
    <source>
        <dbReference type="ARBA" id="ARBA00023172"/>
    </source>
</evidence>
<dbReference type="CDD" id="cd00338">
    <property type="entry name" value="Ser_Recombinase"/>
    <property type="match status" value="1"/>
</dbReference>
<dbReference type="InterPro" id="IPR025161">
    <property type="entry name" value="IS402-like_dom"/>
</dbReference>
<evidence type="ECO:0000256" key="1">
    <source>
        <dbReference type="ARBA" id="ARBA00023125"/>
    </source>
</evidence>
<accession>A0A3Q9BZJ2</accession>
<keyword evidence="2" id="KW-0233">DNA recombination</keyword>
<evidence type="ECO:0000259" key="4">
    <source>
        <dbReference type="PROSITE" id="PS51736"/>
    </source>
</evidence>
<dbReference type="Pfam" id="PF00239">
    <property type="entry name" value="Resolvase"/>
    <property type="match status" value="1"/>
</dbReference>
<dbReference type="AlphaFoldDB" id="A0A3Q9BZJ2"/>
<dbReference type="Gene3D" id="3.90.1750.20">
    <property type="entry name" value="Putative Large Serine Recombinase, Chain B, Domain 2"/>
    <property type="match status" value="1"/>
</dbReference>
<dbReference type="PANTHER" id="PTHR30461:SF2">
    <property type="entry name" value="SERINE RECOMBINASE PINE-RELATED"/>
    <property type="match status" value="1"/>
</dbReference>
<dbReference type="Pfam" id="PF13340">
    <property type="entry name" value="DUF4096"/>
    <property type="match status" value="1"/>
</dbReference>
<name>A0A3Q9BZJ2_9ACTN</name>
<dbReference type="Pfam" id="PF13408">
    <property type="entry name" value="Zn_ribbon_recom"/>
    <property type="match status" value="1"/>
</dbReference>
<evidence type="ECO:0000313" key="6">
    <source>
        <dbReference type="EMBL" id="AZP18374.1"/>
    </source>
</evidence>
<feature type="region of interest" description="Disordered" evidence="3">
    <location>
        <begin position="631"/>
        <end position="651"/>
    </location>
</feature>
<dbReference type="PROSITE" id="PS51736">
    <property type="entry name" value="RECOMBINASES_3"/>
    <property type="match status" value="1"/>
</dbReference>